<dbReference type="InterPro" id="IPR001763">
    <property type="entry name" value="Rhodanese-like_dom"/>
</dbReference>
<dbReference type="Proteomes" id="UP001596425">
    <property type="component" value="Unassembled WGS sequence"/>
</dbReference>
<keyword evidence="3" id="KW-0808">Transferase</keyword>
<keyword evidence="1" id="KW-0677">Repeat</keyword>
<dbReference type="CDD" id="cd01449">
    <property type="entry name" value="TST_Repeat_2"/>
    <property type="match status" value="1"/>
</dbReference>
<evidence type="ECO:0000259" key="2">
    <source>
        <dbReference type="PROSITE" id="PS50206"/>
    </source>
</evidence>
<proteinExistence type="predicted"/>
<name>A0ABW1YNY5_9GAMM</name>
<dbReference type="GO" id="GO:0016740">
    <property type="term" value="F:transferase activity"/>
    <property type="evidence" value="ECO:0007669"/>
    <property type="project" value="UniProtKB-KW"/>
</dbReference>
<keyword evidence="4" id="KW-1185">Reference proteome</keyword>
<dbReference type="PROSITE" id="PS00380">
    <property type="entry name" value="RHODANESE_1"/>
    <property type="match status" value="1"/>
</dbReference>
<evidence type="ECO:0000313" key="4">
    <source>
        <dbReference type="Proteomes" id="UP001596425"/>
    </source>
</evidence>
<dbReference type="Pfam" id="PF00581">
    <property type="entry name" value="Rhodanese"/>
    <property type="match status" value="2"/>
</dbReference>
<dbReference type="PANTHER" id="PTHR43855:SF1">
    <property type="entry name" value="THIOSULFATE SULFURTRANSFERASE"/>
    <property type="match status" value="1"/>
</dbReference>
<organism evidence="3 4">
    <name type="scientific">Microbulbifer taiwanensis</name>
    <dbReference type="NCBI Taxonomy" id="986746"/>
    <lineage>
        <taxon>Bacteria</taxon>
        <taxon>Pseudomonadati</taxon>
        <taxon>Pseudomonadota</taxon>
        <taxon>Gammaproteobacteria</taxon>
        <taxon>Cellvibrionales</taxon>
        <taxon>Microbulbiferaceae</taxon>
        <taxon>Microbulbifer</taxon>
    </lineage>
</organism>
<dbReference type="RefSeq" id="WP_377516691.1">
    <property type="nucleotide sequence ID" value="NZ_JBHSVR010000001.1"/>
</dbReference>
<feature type="domain" description="Rhodanese" evidence="2">
    <location>
        <begin position="20"/>
        <end position="128"/>
    </location>
</feature>
<dbReference type="SUPFAM" id="SSF52821">
    <property type="entry name" value="Rhodanese/Cell cycle control phosphatase"/>
    <property type="match status" value="2"/>
</dbReference>
<dbReference type="EC" id="2.8.1.-" evidence="3"/>
<evidence type="ECO:0000313" key="3">
    <source>
        <dbReference type="EMBL" id="MFC6634103.1"/>
    </source>
</evidence>
<dbReference type="PROSITE" id="PS50206">
    <property type="entry name" value="RHODANESE_3"/>
    <property type="match status" value="2"/>
</dbReference>
<evidence type="ECO:0000256" key="1">
    <source>
        <dbReference type="ARBA" id="ARBA00022737"/>
    </source>
</evidence>
<feature type="domain" description="Rhodanese" evidence="2">
    <location>
        <begin position="158"/>
        <end position="268"/>
    </location>
</feature>
<dbReference type="PANTHER" id="PTHR43855">
    <property type="entry name" value="THIOSULFATE SULFURTRANSFERASE"/>
    <property type="match status" value="1"/>
</dbReference>
<dbReference type="CDD" id="cd01448">
    <property type="entry name" value="TST_Repeat_1"/>
    <property type="match status" value="1"/>
</dbReference>
<gene>
    <name evidence="3" type="ORF">ACFQBM_12455</name>
</gene>
<dbReference type="Gene3D" id="3.40.250.10">
    <property type="entry name" value="Rhodanese-like domain"/>
    <property type="match status" value="2"/>
</dbReference>
<dbReference type="EMBL" id="JBHSVR010000001">
    <property type="protein sequence ID" value="MFC6634103.1"/>
    <property type="molecule type" value="Genomic_DNA"/>
</dbReference>
<protein>
    <submittedName>
        <fullName evidence="3">Sulfurtransferase</fullName>
        <ecNumber evidence="3">2.8.1.-</ecNumber>
    </submittedName>
</protein>
<dbReference type="InterPro" id="IPR051126">
    <property type="entry name" value="Thiosulfate_sulfurtransferase"/>
</dbReference>
<accession>A0ABW1YNY5</accession>
<comment type="caution">
    <text evidence="3">The sequence shown here is derived from an EMBL/GenBank/DDBJ whole genome shotgun (WGS) entry which is preliminary data.</text>
</comment>
<dbReference type="InterPro" id="IPR036873">
    <property type="entry name" value="Rhodanese-like_dom_sf"/>
</dbReference>
<sequence>MGELNLDLIIEPEELAAQLEREELLIVDLSSPQNYQSGHIPGALHLPFQALMAGTPPAPGKLPSAGRLTQVFRAIGLRPEHHVVACDDEGGGWAGRFLWTLEVIGHRTYSYLNGGMHAWRGAGLPLSTEPAEPVSSAIEISIDSAPVMEADEIQQHLGEEDFLVWDARSPQEYSGERVAAMKAGHIPGAINCEWTQLMDPQRDLRIRSDAREFLARLGIDESRKIVTHCQSHHRSGFTWLVGKSLGFDIRAYPGSWSEWGNLPDTPVEQ</sequence>
<dbReference type="SMART" id="SM00450">
    <property type="entry name" value="RHOD"/>
    <property type="match status" value="2"/>
</dbReference>
<dbReference type="InterPro" id="IPR001307">
    <property type="entry name" value="Thiosulphate_STrfase_CS"/>
</dbReference>
<reference evidence="4" key="1">
    <citation type="journal article" date="2019" name="Int. J. Syst. Evol. Microbiol.">
        <title>The Global Catalogue of Microorganisms (GCM) 10K type strain sequencing project: providing services to taxonomists for standard genome sequencing and annotation.</title>
        <authorList>
            <consortium name="The Broad Institute Genomics Platform"/>
            <consortium name="The Broad Institute Genome Sequencing Center for Infectious Disease"/>
            <person name="Wu L."/>
            <person name="Ma J."/>
        </authorList>
    </citation>
    <scope>NUCLEOTIDE SEQUENCE [LARGE SCALE GENOMIC DNA]</scope>
    <source>
        <strain evidence="4">CGMCC 1.13718</strain>
    </source>
</reference>